<dbReference type="Proteomes" id="UP000811246">
    <property type="component" value="Chromosome 9"/>
</dbReference>
<evidence type="ECO:0000256" key="5">
    <source>
        <dbReference type="SAM" id="Phobius"/>
    </source>
</evidence>
<dbReference type="GO" id="GO:0008270">
    <property type="term" value="F:zinc ion binding"/>
    <property type="evidence" value="ECO:0007669"/>
    <property type="project" value="UniProtKB-KW"/>
</dbReference>
<proteinExistence type="predicted"/>
<evidence type="ECO:0000313" key="8">
    <source>
        <dbReference type="Proteomes" id="UP000811246"/>
    </source>
</evidence>
<keyword evidence="5" id="KW-1133">Transmembrane helix</keyword>
<feature type="transmembrane region" description="Helical" evidence="5">
    <location>
        <begin position="112"/>
        <end position="134"/>
    </location>
</feature>
<evidence type="ECO:0000256" key="4">
    <source>
        <dbReference type="PROSITE-ProRule" id="PRU01343"/>
    </source>
</evidence>
<dbReference type="AlphaFoldDB" id="A0A922E1E8"/>
<dbReference type="PROSITE" id="PS51999">
    <property type="entry name" value="ZF_GRF"/>
    <property type="match status" value="1"/>
</dbReference>
<dbReference type="Pfam" id="PF06839">
    <property type="entry name" value="Zn_ribbon_GRF"/>
    <property type="match status" value="1"/>
</dbReference>
<evidence type="ECO:0000313" key="7">
    <source>
        <dbReference type="EMBL" id="KAG6694810.1"/>
    </source>
</evidence>
<protein>
    <recommendedName>
        <fullName evidence="6">GRF-type domain-containing protein</fullName>
    </recommendedName>
</protein>
<keyword evidence="5" id="KW-0472">Membrane</keyword>
<feature type="domain" description="GRF-type" evidence="6">
    <location>
        <begin position="28"/>
        <end position="70"/>
    </location>
</feature>
<keyword evidence="2 4" id="KW-0863">Zinc-finger</keyword>
<sequence length="148" mass="17429">MTSSSTNTGSSSWTSREKDKASVDRPLCYCGIPSKLRISRKSNSFGRRFYNCPNYKINKQCEFFEWIDLENEQNSCCKMTLELAQRRNERLFHEHVTKEQAKYKALEKKYNATLKVLLTSWLLFIAIYAVIFMYPKNQSVCWAVPRLM</sequence>
<keyword evidence="1" id="KW-0479">Metal-binding</keyword>
<dbReference type="EMBL" id="CM031833">
    <property type="protein sequence ID" value="KAG6694810.1"/>
    <property type="molecule type" value="Genomic_DNA"/>
</dbReference>
<evidence type="ECO:0000256" key="1">
    <source>
        <dbReference type="ARBA" id="ARBA00022723"/>
    </source>
</evidence>
<organism evidence="7 8">
    <name type="scientific">Carya illinoinensis</name>
    <name type="common">Pecan</name>
    <dbReference type="NCBI Taxonomy" id="32201"/>
    <lineage>
        <taxon>Eukaryota</taxon>
        <taxon>Viridiplantae</taxon>
        <taxon>Streptophyta</taxon>
        <taxon>Embryophyta</taxon>
        <taxon>Tracheophyta</taxon>
        <taxon>Spermatophyta</taxon>
        <taxon>Magnoliopsida</taxon>
        <taxon>eudicotyledons</taxon>
        <taxon>Gunneridae</taxon>
        <taxon>Pentapetalae</taxon>
        <taxon>rosids</taxon>
        <taxon>fabids</taxon>
        <taxon>Fagales</taxon>
        <taxon>Juglandaceae</taxon>
        <taxon>Carya</taxon>
    </lineage>
</organism>
<evidence type="ECO:0000256" key="2">
    <source>
        <dbReference type="ARBA" id="ARBA00022771"/>
    </source>
</evidence>
<accession>A0A922E1E8</accession>
<reference evidence="7" key="1">
    <citation type="submission" date="2021-01" db="EMBL/GenBank/DDBJ databases">
        <authorList>
            <person name="Lovell J.T."/>
            <person name="Bentley N."/>
            <person name="Bhattarai G."/>
            <person name="Jenkins J.W."/>
            <person name="Sreedasyam A."/>
            <person name="Alarcon Y."/>
            <person name="Bock C."/>
            <person name="Boston L."/>
            <person name="Carlson J."/>
            <person name="Cervantes K."/>
            <person name="Clermont K."/>
            <person name="Krom N."/>
            <person name="Kubenka K."/>
            <person name="Mamidi S."/>
            <person name="Mattison C."/>
            <person name="Monteros M."/>
            <person name="Pisani C."/>
            <person name="Plott C."/>
            <person name="Rajasekar S."/>
            <person name="Rhein H.S."/>
            <person name="Rohla C."/>
            <person name="Song M."/>
            <person name="Hilaire R.S."/>
            <person name="Shu S."/>
            <person name="Wells L."/>
            <person name="Wang X."/>
            <person name="Webber J."/>
            <person name="Heerema R.J."/>
            <person name="Klein P."/>
            <person name="Conner P."/>
            <person name="Grauke L."/>
            <person name="Grimwood J."/>
            <person name="Schmutz J."/>
            <person name="Randall J.J."/>
        </authorList>
    </citation>
    <scope>NUCLEOTIDE SEQUENCE</scope>
    <source>
        <tissue evidence="7">Leaf</tissue>
    </source>
</reference>
<gene>
    <name evidence="7" type="ORF">I3842_09G067100</name>
</gene>
<name>A0A922E1E8_CARIL</name>
<dbReference type="InterPro" id="IPR010666">
    <property type="entry name" value="Znf_GRF"/>
</dbReference>
<keyword evidence="3" id="KW-0862">Zinc</keyword>
<evidence type="ECO:0000256" key="3">
    <source>
        <dbReference type="ARBA" id="ARBA00022833"/>
    </source>
</evidence>
<keyword evidence="5" id="KW-0812">Transmembrane</keyword>
<comment type="caution">
    <text evidence="7">The sequence shown here is derived from an EMBL/GenBank/DDBJ whole genome shotgun (WGS) entry which is preliminary data.</text>
</comment>
<dbReference type="PANTHER" id="PTHR33248">
    <property type="entry name" value="ZINC ION-BINDING PROTEIN"/>
    <property type="match status" value="1"/>
</dbReference>
<evidence type="ECO:0000259" key="6">
    <source>
        <dbReference type="PROSITE" id="PS51999"/>
    </source>
</evidence>